<dbReference type="GO" id="GO:0016020">
    <property type="term" value="C:membrane"/>
    <property type="evidence" value="ECO:0007669"/>
    <property type="project" value="InterPro"/>
</dbReference>
<feature type="domain" description="EGF-like" evidence="9">
    <location>
        <begin position="136"/>
        <end position="171"/>
    </location>
</feature>
<keyword evidence="11" id="KW-1185">Reference proteome</keyword>
<dbReference type="OrthoDB" id="6249379at2759"/>
<keyword evidence="8" id="KW-0472">Membrane</keyword>
<reference evidence="10 11" key="2">
    <citation type="submission" date="2018-11" db="EMBL/GenBank/DDBJ databases">
        <authorList>
            <consortium name="Pathogen Informatics"/>
        </authorList>
    </citation>
    <scope>NUCLEOTIDE SEQUENCE [LARGE SCALE GENOMIC DNA]</scope>
</reference>
<dbReference type="Gene3D" id="2.10.25.140">
    <property type="match status" value="1"/>
</dbReference>
<dbReference type="STRING" id="60517.A0A0R3WB43"/>
<keyword evidence="8" id="KW-1133">Transmembrane helix</keyword>
<dbReference type="CDD" id="cd00054">
    <property type="entry name" value="EGF_CA"/>
    <property type="match status" value="3"/>
</dbReference>
<reference evidence="12" key="1">
    <citation type="submission" date="2017-02" db="UniProtKB">
        <authorList>
            <consortium name="WormBaseParasite"/>
        </authorList>
    </citation>
    <scope>IDENTIFICATION</scope>
</reference>
<keyword evidence="8" id="KW-0812">Transmembrane</keyword>
<dbReference type="PROSITE" id="PS00022">
    <property type="entry name" value="EGF_1"/>
    <property type="match status" value="2"/>
</dbReference>
<dbReference type="Pfam" id="PF01414">
    <property type="entry name" value="DSL"/>
    <property type="match status" value="1"/>
</dbReference>
<dbReference type="Gene3D" id="2.10.25.10">
    <property type="entry name" value="Laminin"/>
    <property type="match status" value="2"/>
</dbReference>
<evidence type="ECO:0000313" key="10">
    <source>
        <dbReference type="EMBL" id="VDK39070.1"/>
    </source>
</evidence>
<dbReference type="InterPro" id="IPR009030">
    <property type="entry name" value="Growth_fac_rcpt_cys_sf"/>
</dbReference>
<evidence type="ECO:0000256" key="3">
    <source>
        <dbReference type="ARBA" id="ARBA00022737"/>
    </source>
</evidence>
<dbReference type="Proteomes" id="UP000282613">
    <property type="component" value="Unassembled WGS sequence"/>
</dbReference>
<dbReference type="InterPro" id="IPR001881">
    <property type="entry name" value="EGF-like_Ca-bd_dom"/>
</dbReference>
<feature type="transmembrane region" description="Helical" evidence="8">
    <location>
        <begin position="262"/>
        <end position="283"/>
    </location>
</feature>
<evidence type="ECO:0000256" key="5">
    <source>
        <dbReference type="ARBA" id="ARBA00023157"/>
    </source>
</evidence>
<dbReference type="InterPro" id="IPR000742">
    <property type="entry name" value="EGF"/>
</dbReference>
<dbReference type="GO" id="GO:0005509">
    <property type="term" value="F:calcium ion binding"/>
    <property type="evidence" value="ECO:0007669"/>
    <property type="project" value="InterPro"/>
</dbReference>
<feature type="region of interest" description="Disordered" evidence="7">
    <location>
        <begin position="356"/>
        <end position="394"/>
    </location>
</feature>
<dbReference type="Pfam" id="PF00008">
    <property type="entry name" value="EGF"/>
    <property type="match status" value="1"/>
</dbReference>
<evidence type="ECO:0000256" key="6">
    <source>
        <dbReference type="PROSITE-ProRule" id="PRU00076"/>
    </source>
</evidence>
<evidence type="ECO:0000259" key="9">
    <source>
        <dbReference type="PROSITE" id="PS50026"/>
    </source>
</evidence>
<sequence>MYNGVTGVYLDVTELSAAVMNETVIPLISPVRKTVKMVIDVWDDDFVSSSDFIAQFEGMLDMERLSRNWSTIPLSRKDLVCANNVSMKALVRVDCPGQATNGTCNIVCRPREGVNTCDADGNFICQRGFMGPTCDQIDYCITNNCADYATCQPLQDGYKCVCKGHEGSICEKGYNPCPAESPCGPHGQCSADGPEYQCVCETGWGGRFCDREATPCERAAQELGQSSVCLNGGTCRNTDDNGYYCQCPQPGTGPRCEMMDTLYFILPMAILPLLIIVVITATYRRFLRQRFREKTKPITYATRQTSDHGKDSISCEISPYAIYIPSVGENTAYRLCNDPYYMQPVRIQEGVPLNRQNSEAVTLDRRKSSGDPTPVLPPRSALRERQPRSPTDTYMYINDLNSAVK</sequence>
<dbReference type="EMBL" id="UYRS01018679">
    <property type="protein sequence ID" value="VDK39070.1"/>
    <property type="molecule type" value="Genomic_DNA"/>
</dbReference>
<dbReference type="SUPFAM" id="SSF57196">
    <property type="entry name" value="EGF/Laminin"/>
    <property type="match status" value="1"/>
</dbReference>
<feature type="disulfide bond" evidence="6">
    <location>
        <begin position="247"/>
        <end position="256"/>
    </location>
</feature>
<dbReference type="PANTHER" id="PTHR24049">
    <property type="entry name" value="CRUMBS FAMILY MEMBER"/>
    <property type="match status" value="1"/>
</dbReference>
<dbReference type="SMART" id="SM00051">
    <property type="entry name" value="DSL"/>
    <property type="match status" value="1"/>
</dbReference>
<dbReference type="AlphaFoldDB" id="A0A0R3WB43"/>
<evidence type="ECO:0000256" key="2">
    <source>
        <dbReference type="ARBA" id="ARBA00022536"/>
    </source>
</evidence>
<evidence type="ECO:0000313" key="12">
    <source>
        <dbReference type="WBParaSite" id="TASK_0000782401-mRNA-1"/>
    </source>
</evidence>
<proteinExistence type="predicted"/>
<dbReference type="PROSITE" id="PS50026">
    <property type="entry name" value="EGF_3"/>
    <property type="match status" value="3"/>
</dbReference>
<evidence type="ECO:0000256" key="8">
    <source>
        <dbReference type="SAM" id="Phobius"/>
    </source>
</evidence>
<keyword evidence="1" id="KW-0217">Developmental protein</keyword>
<protein>
    <submittedName>
        <fullName evidence="12">Delta-like protein</fullName>
    </submittedName>
</protein>
<comment type="caution">
    <text evidence="6">Lacks conserved residue(s) required for the propagation of feature annotation.</text>
</comment>
<name>A0A0R3WB43_TAEAS</name>
<feature type="domain" description="EGF-like" evidence="9">
    <location>
        <begin position="212"/>
        <end position="257"/>
    </location>
</feature>
<feature type="domain" description="EGF-like" evidence="9">
    <location>
        <begin position="173"/>
        <end position="210"/>
    </location>
</feature>
<dbReference type="SUPFAM" id="SSF57184">
    <property type="entry name" value="Growth factor receptor domain"/>
    <property type="match status" value="1"/>
</dbReference>
<dbReference type="GO" id="GO:0030154">
    <property type="term" value="P:cell differentiation"/>
    <property type="evidence" value="ECO:0007669"/>
    <property type="project" value="UniProtKB-KW"/>
</dbReference>
<dbReference type="SMART" id="SM00181">
    <property type="entry name" value="EGF"/>
    <property type="match status" value="3"/>
</dbReference>
<keyword evidence="3" id="KW-0677">Repeat</keyword>
<organism evidence="12">
    <name type="scientific">Taenia asiatica</name>
    <name type="common">Asian tapeworm</name>
    <dbReference type="NCBI Taxonomy" id="60517"/>
    <lineage>
        <taxon>Eukaryota</taxon>
        <taxon>Metazoa</taxon>
        <taxon>Spiralia</taxon>
        <taxon>Lophotrochozoa</taxon>
        <taxon>Platyhelminthes</taxon>
        <taxon>Cestoda</taxon>
        <taxon>Eucestoda</taxon>
        <taxon>Cyclophyllidea</taxon>
        <taxon>Taeniidae</taxon>
        <taxon>Taenia</taxon>
    </lineage>
</organism>
<keyword evidence="4" id="KW-0221">Differentiation</keyword>
<keyword evidence="5 6" id="KW-1015">Disulfide bond</keyword>
<gene>
    <name evidence="10" type="ORF">TASK_LOCUS7825</name>
</gene>
<dbReference type="InterPro" id="IPR051022">
    <property type="entry name" value="Notch_Cell-Fate_Det"/>
</dbReference>
<dbReference type="PROSITE" id="PS01186">
    <property type="entry name" value="EGF_2"/>
    <property type="match status" value="1"/>
</dbReference>
<evidence type="ECO:0000256" key="4">
    <source>
        <dbReference type="ARBA" id="ARBA00022782"/>
    </source>
</evidence>
<dbReference type="WBParaSite" id="TASK_0000782401-mRNA-1">
    <property type="protein sequence ID" value="TASK_0000782401-mRNA-1"/>
    <property type="gene ID" value="TASK_0000782401"/>
</dbReference>
<evidence type="ECO:0000256" key="7">
    <source>
        <dbReference type="SAM" id="MobiDB-lite"/>
    </source>
</evidence>
<evidence type="ECO:0000256" key="1">
    <source>
        <dbReference type="ARBA" id="ARBA00022473"/>
    </source>
</evidence>
<accession>A0A0R3WB43</accession>
<dbReference type="SMART" id="SM00179">
    <property type="entry name" value="EGF_CA"/>
    <property type="match status" value="3"/>
</dbReference>
<keyword evidence="2 6" id="KW-0245">EGF-like domain</keyword>
<dbReference type="GO" id="GO:0007154">
    <property type="term" value="P:cell communication"/>
    <property type="evidence" value="ECO:0007669"/>
    <property type="project" value="InterPro"/>
</dbReference>
<dbReference type="InterPro" id="IPR001774">
    <property type="entry name" value="DSL"/>
</dbReference>
<feature type="disulfide bond" evidence="6">
    <location>
        <begin position="200"/>
        <end position="209"/>
    </location>
</feature>
<evidence type="ECO:0000313" key="11">
    <source>
        <dbReference type="Proteomes" id="UP000282613"/>
    </source>
</evidence>